<dbReference type="SMART" id="SM00986">
    <property type="entry name" value="UDG"/>
    <property type="match status" value="1"/>
</dbReference>
<accession>A0A239GXF1</accession>
<dbReference type="Proteomes" id="UP000198281">
    <property type="component" value="Unassembled WGS sequence"/>
</dbReference>
<sequence length="233" mass="25071">MTSDVLSALDWWSEAGVDVLVDDQPRDWLAPPRAAVTTTIDAANAQAASKRPAIDSLEAIHALYAEDAIFGRPDGRLLPEGAVASGLMLITDQPEAGDAEAGQLVAGEAGRLFDRMLAAIGRDRASIYLAAMTPARVPGGRPQAGALGRWTEIAHRHVDLAAPRMLLVLGDAASRAFLGMSLAEARGRVHQLNREGHNVPVIATFHPRFLLQQPARKADAWKDLRLLLEELSR</sequence>
<reference evidence="10" key="1">
    <citation type="submission" date="2017-06" db="EMBL/GenBank/DDBJ databases">
        <authorList>
            <person name="Varghese N."/>
            <person name="Submissions S."/>
        </authorList>
    </citation>
    <scope>NUCLEOTIDE SEQUENCE [LARGE SCALE GENOMIC DNA]</scope>
    <source>
        <strain evidence="10">LNB2</strain>
    </source>
</reference>
<dbReference type="CDD" id="cd10030">
    <property type="entry name" value="UDG-F4_TTUDGA_SPO1dp_like"/>
    <property type="match status" value="1"/>
</dbReference>
<feature type="domain" description="Uracil-DNA glycosylase-like" evidence="8">
    <location>
        <begin position="78"/>
        <end position="225"/>
    </location>
</feature>
<dbReference type="GO" id="GO:0097506">
    <property type="term" value="F:deaminated base DNA N-glycosylase activity"/>
    <property type="evidence" value="ECO:0007669"/>
    <property type="project" value="UniProtKB-ARBA"/>
</dbReference>
<dbReference type="EMBL" id="FZOS01000014">
    <property type="protein sequence ID" value="SNS73621.1"/>
    <property type="molecule type" value="Genomic_DNA"/>
</dbReference>
<keyword evidence="10" id="KW-1185">Reference proteome</keyword>
<evidence type="ECO:0000256" key="5">
    <source>
        <dbReference type="ARBA" id="ARBA00023004"/>
    </source>
</evidence>
<keyword evidence="6" id="KW-0411">Iron-sulfur</keyword>
<gene>
    <name evidence="9" type="ORF">SAMN06295912_11427</name>
</gene>
<evidence type="ECO:0000256" key="4">
    <source>
        <dbReference type="ARBA" id="ARBA00022801"/>
    </source>
</evidence>
<evidence type="ECO:0000313" key="9">
    <source>
        <dbReference type="EMBL" id="SNS73621.1"/>
    </source>
</evidence>
<evidence type="ECO:0000313" key="10">
    <source>
        <dbReference type="Proteomes" id="UP000198281"/>
    </source>
</evidence>
<dbReference type="InterPro" id="IPR005122">
    <property type="entry name" value="Uracil-DNA_glycosylase-like"/>
</dbReference>
<evidence type="ECO:0000256" key="1">
    <source>
        <dbReference type="ARBA" id="ARBA00022485"/>
    </source>
</evidence>
<dbReference type="AlphaFoldDB" id="A0A239GXF1"/>
<dbReference type="RefSeq" id="WP_089220069.1">
    <property type="nucleotide sequence ID" value="NZ_FZOS01000014.1"/>
</dbReference>
<dbReference type="SMART" id="SM00987">
    <property type="entry name" value="UreE_C"/>
    <property type="match status" value="1"/>
</dbReference>
<dbReference type="PANTHER" id="PTHR33693">
    <property type="entry name" value="TYPE-5 URACIL-DNA GLYCOSYLASE"/>
    <property type="match status" value="1"/>
</dbReference>
<dbReference type="GO" id="GO:0046872">
    <property type="term" value="F:metal ion binding"/>
    <property type="evidence" value="ECO:0007669"/>
    <property type="project" value="UniProtKB-KW"/>
</dbReference>
<evidence type="ECO:0000256" key="7">
    <source>
        <dbReference type="ARBA" id="ARBA00023204"/>
    </source>
</evidence>
<dbReference type="SUPFAM" id="SSF52141">
    <property type="entry name" value="Uracil-DNA glycosylase-like"/>
    <property type="match status" value="1"/>
</dbReference>
<keyword evidence="3" id="KW-0227">DNA damage</keyword>
<dbReference type="GO" id="GO:0051539">
    <property type="term" value="F:4 iron, 4 sulfur cluster binding"/>
    <property type="evidence" value="ECO:0007669"/>
    <property type="project" value="UniProtKB-KW"/>
</dbReference>
<dbReference type="PANTHER" id="PTHR33693:SF1">
    <property type="entry name" value="TYPE-4 URACIL-DNA GLYCOSYLASE"/>
    <property type="match status" value="1"/>
</dbReference>
<dbReference type="GO" id="GO:0006281">
    <property type="term" value="P:DNA repair"/>
    <property type="evidence" value="ECO:0007669"/>
    <property type="project" value="UniProtKB-KW"/>
</dbReference>
<evidence type="ECO:0000259" key="8">
    <source>
        <dbReference type="SMART" id="SM00986"/>
    </source>
</evidence>
<dbReference type="OrthoDB" id="5290748at2"/>
<keyword evidence="4" id="KW-0378">Hydrolase</keyword>
<protein>
    <submittedName>
        <fullName evidence="9">DNA polymerase</fullName>
    </submittedName>
</protein>
<proteinExistence type="predicted"/>
<dbReference type="Gene3D" id="3.40.470.10">
    <property type="entry name" value="Uracil-DNA glycosylase-like domain"/>
    <property type="match status" value="1"/>
</dbReference>
<dbReference type="Pfam" id="PF03167">
    <property type="entry name" value="UDG"/>
    <property type="match status" value="1"/>
</dbReference>
<keyword evidence="1" id="KW-0004">4Fe-4S</keyword>
<name>A0A239GXF1_9SPHN</name>
<dbReference type="InterPro" id="IPR036895">
    <property type="entry name" value="Uracil-DNA_glycosylase-like_sf"/>
</dbReference>
<organism evidence="9 10">
    <name type="scientific">Edaphosphingomonas laterariae</name>
    <dbReference type="NCBI Taxonomy" id="861865"/>
    <lineage>
        <taxon>Bacteria</taxon>
        <taxon>Pseudomonadati</taxon>
        <taxon>Pseudomonadota</taxon>
        <taxon>Alphaproteobacteria</taxon>
        <taxon>Sphingomonadales</taxon>
        <taxon>Rhizorhabdaceae</taxon>
        <taxon>Edaphosphingomonas</taxon>
    </lineage>
</organism>
<evidence type="ECO:0000256" key="6">
    <source>
        <dbReference type="ARBA" id="ARBA00023014"/>
    </source>
</evidence>
<evidence type="ECO:0000256" key="2">
    <source>
        <dbReference type="ARBA" id="ARBA00022723"/>
    </source>
</evidence>
<keyword evidence="5" id="KW-0408">Iron</keyword>
<keyword evidence="7" id="KW-0234">DNA repair</keyword>
<evidence type="ECO:0000256" key="3">
    <source>
        <dbReference type="ARBA" id="ARBA00022763"/>
    </source>
</evidence>
<dbReference type="InterPro" id="IPR051536">
    <property type="entry name" value="UDG_Type-4/5"/>
</dbReference>
<keyword evidence="2" id="KW-0479">Metal-binding</keyword>